<protein>
    <submittedName>
        <fullName evidence="1">Uncharacterized protein</fullName>
    </submittedName>
</protein>
<dbReference type="EMBL" id="CP126084">
    <property type="protein sequence ID" value="WHX49399.1"/>
    <property type="molecule type" value="Genomic_DNA"/>
</dbReference>
<name>A0AA95I8I6_9BACL</name>
<dbReference type="Proteomes" id="UP001177943">
    <property type="component" value="Chromosome"/>
</dbReference>
<evidence type="ECO:0000313" key="2">
    <source>
        <dbReference type="Proteomes" id="UP001177943"/>
    </source>
</evidence>
<reference evidence="1" key="1">
    <citation type="submission" date="2023-05" db="EMBL/GenBank/DDBJ databases">
        <title>Comparative genomics of Bacillaceae isolates and their secondary metabolite potential.</title>
        <authorList>
            <person name="Song L."/>
            <person name="Nielsen L.J."/>
            <person name="Mohite O."/>
            <person name="Xu X."/>
            <person name="Weber T."/>
            <person name="Kovacs A.T."/>
        </authorList>
    </citation>
    <scope>NUCLEOTIDE SEQUENCE</scope>
    <source>
        <strain evidence="1">B2_4</strain>
    </source>
</reference>
<dbReference type="RefSeq" id="WP_283926608.1">
    <property type="nucleotide sequence ID" value="NZ_CP126084.1"/>
</dbReference>
<proteinExistence type="predicted"/>
<dbReference type="AlphaFoldDB" id="A0AA95I8I6"/>
<sequence>MDQYTDSQLIAMLINSPKERKKRLIEDFNQRFGLSADDIRDKKHPLHMSCPRCKTQGNESDAKGRYIVAYGYADPEKTQRRFHCKICKLHFNDHTNTIFHYKKLRKHILPFLQRMLDGVSIRNTATDLGVSPTTIHSWRQAVLQYIEKNMHLIQGELPSTGITETATREFKPSRKGLPTHQTIPKTTQTIQFHCDRQNHWRVSLTSANTLKSRKQMIQGETQVHVNETSATCRPTSPADRLLFHTRNVQRLDKQFSAMYRNMRGVAQPNLLRYALWQCLLVQLSRLNTKEKLSTLLSICL</sequence>
<dbReference type="KEGG" id="pwn:QNH46_01525"/>
<evidence type="ECO:0000313" key="1">
    <source>
        <dbReference type="EMBL" id="WHX49399.1"/>
    </source>
</evidence>
<organism evidence="1 2">
    <name type="scientific">Paenibacillus woosongensis</name>
    <dbReference type="NCBI Taxonomy" id="307580"/>
    <lineage>
        <taxon>Bacteria</taxon>
        <taxon>Bacillati</taxon>
        <taxon>Bacillota</taxon>
        <taxon>Bacilli</taxon>
        <taxon>Bacillales</taxon>
        <taxon>Paenibacillaceae</taxon>
        <taxon>Paenibacillus</taxon>
    </lineage>
</organism>
<gene>
    <name evidence="1" type="ORF">QNH46_01525</name>
</gene>
<accession>A0AA95I8I6</accession>